<evidence type="ECO:0000256" key="5">
    <source>
        <dbReference type="SAM" id="Phobius"/>
    </source>
</evidence>
<dbReference type="InterPro" id="IPR006260">
    <property type="entry name" value="TonB/TolA_C"/>
</dbReference>
<organism evidence="7 8">
    <name type="scientific">Fodinibius salinus</name>
    <dbReference type="NCBI Taxonomy" id="860790"/>
    <lineage>
        <taxon>Bacteria</taxon>
        <taxon>Pseudomonadati</taxon>
        <taxon>Balneolota</taxon>
        <taxon>Balneolia</taxon>
        <taxon>Balneolales</taxon>
        <taxon>Balneolaceae</taxon>
        <taxon>Fodinibius</taxon>
    </lineage>
</organism>
<feature type="domain" description="TonB C-terminal" evidence="6">
    <location>
        <begin position="448"/>
        <end position="543"/>
    </location>
</feature>
<comment type="caution">
    <text evidence="7">The sequence shown here is derived from an EMBL/GenBank/DDBJ whole genome shotgun (WGS) entry which is preliminary data.</text>
</comment>
<keyword evidence="8" id="KW-1185">Reference proteome</keyword>
<gene>
    <name evidence="7" type="ORF">LX73_0038</name>
</gene>
<dbReference type="InterPro" id="IPR037682">
    <property type="entry name" value="TonB_C"/>
</dbReference>
<keyword evidence="3 5" id="KW-1133">Transmembrane helix</keyword>
<keyword evidence="4 5" id="KW-0472">Membrane</keyword>
<protein>
    <submittedName>
        <fullName evidence="7">TonB family C-terminal domain-containing protein</fullName>
    </submittedName>
</protein>
<dbReference type="InterPro" id="IPR052173">
    <property type="entry name" value="Beta-lactam_resp_regulator"/>
</dbReference>
<dbReference type="PANTHER" id="PTHR34978">
    <property type="entry name" value="POSSIBLE SENSOR-TRANSDUCER PROTEIN BLAR"/>
    <property type="match status" value="1"/>
</dbReference>
<dbReference type="AlphaFoldDB" id="A0A5D3YLJ5"/>
<feature type="transmembrane region" description="Helical" evidence="5">
    <location>
        <begin position="18"/>
        <end position="37"/>
    </location>
</feature>
<evidence type="ECO:0000256" key="4">
    <source>
        <dbReference type="ARBA" id="ARBA00023136"/>
    </source>
</evidence>
<dbReference type="Proteomes" id="UP000324595">
    <property type="component" value="Unassembled WGS sequence"/>
</dbReference>
<dbReference type="Gene3D" id="3.30.1150.10">
    <property type="match status" value="1"/>
</dbReference>
<dbReference type="SUPFAM" id="SSF74653">
    <property type="entry name" value="TolA/TonB C-terminal domain"/>
    <property type="match status" value="1"/>
</dbReference>
<evidence type="ECO:0000313" key="8">
    <source>
        <dbReference type="Proteomes" id="UP000324595"/>
    </source>
</evidence>
<dbReference type="InterPro" id="IPR003538">
    <property type="entry name" value="TonB"/>
</dbReference>
<feature type="transmembrane region" description="Helical" evidence="5">
    <location>
        <begin position="49"/>
        <end position="68"/>
    </location>
</feature>
<dbReference type="Pfam" id="PF05569">
    <property type="entry name" value="Peptidase_M56"/>
    <property type="match status" value="1"/>
</dbReference>
<accession>A0A5D3YLJ5</accession>
<sequence>MTQIINFLQYFGDQMLEYILFPLLVWTCIAIPITGYLRWTKSMPAVYQYHSRIALALVLPLGIAGALLTDFLAKSSETASTAFIVVQNPITVGPGSSESSLALTTYGPNIWLGLLGTLVVLGIVLYLCKMATDFVQLKKMEQHLQFQPLHSCSELADALSINEKHDTNTLLAYSNIATIPFTYGWRKTKIVIPSDLKTDSQNLAMAVQHELMHIKHRDYLLNGLLVFIKAVFWFHPLVHYLHNSSQEYREITCDSEVLANKQFSKKKYASLLYKLAKREHQTQLAMSMAINPSSLKKRIQIMSSQTNISSKFRSSVLMTVVSATLVVLTISCTDMAENGITNSEVQQAQSQIQSTNQQQLFFVNGEQVTSDEKIQKLSRLKSKYIKSIDILKGDKAVEKYGPKAKDGVVELHIWNETKQKAFTDLKEENSNVSDLEHQDFFVEVEQMPEIKGGLAGLQKKINYPEMAQKAGIEGRVIVQFIVNKQGEVENPQVIRGIGGGADKEAIRVVKQAQFEPGMQKGQPVRVQYSLPITYKLPDSKNES</sequence>
<evidence type="ECO:0000256" key="2">
    <source>
        <dbReference type="ARBA" id="ARBA00022692"/>
    </source>
</evidence>
<dbReference type="CDD" id="cd07341">
    <property type="entry name" value="M56_BlaR1_MecR1_like"/>
    <property type="match status" value="1"/>
</dbReference>
<evidence type="ECO:0000313" key="7">
    <source>
        <dbReference type="EMBL" id="TYP94750.1"/>
    </source>
</evidence>
<dbReference type="InterPro" id="IPR008756">
    <property type="entry name" value="Peptidase_M56"/>
</dbReference>
<reference evidence="7 8" key="1">
    <citation type="submission" date="2019-07" db="EMBL/GenBank/DDBJ databases">
        <title>Genomic Encyclopedia of Archaeal and Bacterial Type Strains, Phase II (KMG-II): from individual species to whole genera.</title>
        <authorList>
            <person name="Goeker M."/>
        </authorList>
    </citation>
    <scope>NUCLEOTIDE SEQUENCE [LARGE SCALE GENOMIC DNA]</scope>
    <source>
        <strain evidence="7 8">DSM 21935</strain>
    </source>
</reference>
<feature type="transmembrane region" description="Helical" evidence="5">
    <location>
        <begin position="110"/>
        <end position="128"/>
    </location>
</feature>
<evidence type="ECO:0000256" key="1">
    <source>
        <dbReference type="ARBA" id="ARBA00004167"/>
    </source>
</evidence>
<evidence type="ECO:0000259" key="6">
    <source>
        <dbReference type="PROSITE" id="PS52015"/>
    </source>
</evidence>
<evidence type="ECO:0000256" key="3">
    <source>
        <dbReference type="ARBA" id="ARBA00022989"/>
    </source>
</evidence>
<dbReference type="GO" id="GO:0015891">
    <property type="term" value="P:siderophore transport"/>
    <property type="evidence" value="ECO:0007669"/>
    <property type="project" value="InterPro"/>
</dbReference>
<dbReference type="GO" id="GO:0030288">
    <property type="term" value="C:outer membrane-bounded periplasmic space"/>
    <property type="evidence" value="ECO:0007669"/>
    <property type="project" value="InterPro"/>
</dbReference>
<keyword evidence="2 5" id="KW-0812">Transmembrane</keyword>
<feature type="transmembrane region" description="Helical" evidence="5">
    <location>
        <begin position="219"/>
        <end position="241"/>
    </location>
</feature>
<comment type="subcellular location">
    <subcellularLocation>
        <location evidence="1">Membrane</location>
        <topology evidence="1">Single-pass membrane protein</topology>
    </subcellularLocation>
</comment>
<dbReference type="PANTHER" id="PTHR34978:SF3">
    <property type="entry name" value="SLR0241 PROTEIN"/>
    <property type="match status" value="1"/>
</dbReference>
<proteinExistence type="predicted"/>
<dbReference type="NCBIfam" id="TIGR01352">
    <property type="entry name" value="tonB_Cterm"/>
    <property type="match status" value="1"/>
</dbReference>
<dbReference type="EMBL" id="VNHY01000001">
    <property type="protein sequence ID" value="TYP94750.1"/>
    <property type="molecule type" value="Genomic_DNA"/>
</dbReference>
<dbReference type="OrthoDB" id="1522859at2"/>
<dbReference type="GO" id="GO:0016020">
    <property type="term" value="C:membrane"/>
    <property type="evidence" value="ECO:0007669"/>
    <property type="project" value="UniProtKB-SubCell"/>
</dbReference>
<dbReference type="GO" id="GO:0031992">
    <property type="term" value="F:energy transducer activity"/>
    <property type="evidence" value="ECO:0007669"/>
    <property type="project" value="InterPro"/>
</dbReference>
<dbReference type="RefSeq" id="WP_148897452.1">
    <property type="nucleotide sequence ID" value="NZ_VNHY01000001.1"/>
</dbReference>
<dbReference type="Pfam" id="PF03544">
    <property type="entry name" value="TonB_C"/>
    <property type="match status" value="1"/>
</dbReference>
<name>A0A5D3YLJ5_9BACT</name>
<dbReference type="PROSITE" id="PS52015">
    <property type="entry name" value="TONB_CTD"/>
    <property type="match status" value="1"/>
</dbReference>
<dbReference type="PRINTS" id="PR01374">
    <property type="entry name" value="TONBPROTEIN"/>
</dbReference>
<dbReference type="GO" id="GO:0055085">
    <property type="term" value="P:transmembrane transport"/>
    <property type="evidence" value="ECO:0007669"/>
    <property type="project" value="InterPro"/>
</dbReference>